<dbReference type="EMBL" id="JABCRI010000014">
    <property type="protein sequence ID" value="KAF8394119.1"/>
    <property type="molecule type" value="Genomic_DNA"/>
</dbReference>
<dbReference type="Proteomes" id="UP000655225">
    <property type="component" value="Unassembled WGS sequence"/>
</dbReference>
<keyword evidence="9" id="KW-1185">Reference proteome</keyword>
<dbReference type="OrthoDB" id="690341at2759"/>
<dbReference type="SUPFAM" id="SSF52540">
    <property type="entry name" value="P-loop containing nucleoside triphosphate hydrolases"/>
    <property type="match status" value="1"/>
</dbReference>
<evidence type="ECO:0000259" key="6">
    <source>
        <dbReference type="Pfam" id="PF23559"/>
    </source>
</evidence>
<dbReference type="Pfam" id="PF23559">
    <property type="entry name" value="WHD_DRP"/>
    <property type="match status" value="1"/>
</dbReference>
<dbReference type="Pfam" id="PF23598">
    <property type="entry name" value="LRR_14"/>
    <property type="match status" value="1"/>
</dbReference>
<evidence type="ECO:0000259" key="7">
    <source>
        <dbReference type="Pfam" id="PF23598"/>
    </source>
</evidence>
<accession>A0A834YRE6</accession>
<keyword evidence="2" id="KW-0547">Nucleotide-binding</keyword>
<feature type="domain" description="NB-ARC" evidence="4">
    <location>
        <begin position="170"/>
        <end position="346"/>
    </location>
</feature>
<dbReference type="FunFam" id="1.10.10.10:FF:000322">
    <property type="entry name" value="Probable disease resistance protein At1g63360"/>
    <property type="match status" value="1"/>
</dbReference>
<dbReference type="InterPro" id="IPR002182">
    <property type="entry name" value="NB-ARC"/>
</dbReference>
<dbReference type="Gene3D" id="1.10.10.10">
    <property type="entry name" value="Winged helix-like DNA-binding domain superfamily/Winged helix DNA-binding domain"/>
    <property type="match status" value="1"/>
</dbReference>
<evidence type="ECO:0008006" key="10">
    <source>
        <dbReference type="Google" id="ProtNLM"/>
    </source>
</evidence>
<evidence type="ECO:0000256" key="2">
    <source>
        <dbReference type="ARBA" id="ARBA00022741"/>
    </source>
</evidence>
<evidence type="ECO:0000256" key="1">
    <source>
        <dbReference type="ARBA" id="ARBA00022737"/>
    </source>
</evidence>
<dbReference type="InterPro" id="IPR044974">
    <property type="entry name" value="Disease_R_plants"/>
</dbReference>
<name>A0A834YRE6_TETSI</name>
<dbReference type="InterPro" id="IPR058922">
    <property type="entry name" value="WHD_DRP"/>
</dbReference>
<dbReference type="InterPro" id="IPR027417">
    <property type="entry name" value="P-loop_NTPase"/>
</dbReference>
<dbReference type="SUPFAM" id="SSF52058">
    <property type="entry name" value="L domain-like"/>
    <property type="match status" value="1"/>
</dbReference>
<evidence type="ECO:0000313" key="9">
    <source>
        <dbReference type="Proteomes" id="UP000655225"/>
    </source>
</evidence>
<dbReference type="FunFam" id="3.40.50.300:FF:001091">
    <property type="entry name" value="Probable disease resistance protein At1g61300"/>
    <property type="match status" value="1"/>
</dbReference>
<feature type="domain" description="Disease resistance protein winged helix" evidence="6">
    <location>
        <begin position="431"/>
        <end position="501"/>
    </location>
</feature>
<dbReference type="PANTHER" id="PTHR23155">
    <property type="entry name" value="DISEASE RESISTANCE PROTEIN RP"/>
    <property type="match status" value="1"/>
</dbReference>
<dbReference type="OMA" id="WIVECEM"/>
<dbReference type="Gene3D" id="1.10.8.430">
    <property type="entry name" value="Helical domain of apoptotic protease-activating factors"/>
    <property type="match status" value="1"/>
</dbReference>
<protein>
    <recommendedName>
        <fullName evidence="10">Disease resistance protein RPM1-like</fullName>
    </recommendedName>
</protein>
<dbReference type="Gene3D" id="1.20.5.4130">
    <property type="match status" value="1"/>
</dbReference>
<dbReference type="InterPro" id="IPR036388">
    <property type="entry name" value="WH-like_DNA-bd_sf"/>
</dbReference>
<sequence>MAESAVTFVLERFVPFLEQEVNRLRGVWGEVEYIRDELESIRGFLRDADAREESEEVKAWVNQVRDIAYDIEDTIDEFTFRLPQHQRRRFLGFLYKTIKFVKHLKPRSHLAAQIQFIKSKVLDVSERRLRYGLNFHEQGSSSDPVRDTWYDIRGVALHIEEAELVAIDNPREKLIGWLLEGESRREVVSVYGMGGSGKTTLVKKVYDHQRVKKHFQHRAWITVSKSFKITELIKDMIKQLWGKMKQSEPQGVDTMNEDTLKETVNDFLKQKRYVIILDDIWSKNDWEVLKNALPYSNCGSRIMVTTRFYDIASFCIEHYGHVHNQECLGQKDSETLFYKKTFQENSCPHELQELSKKFLKRCGGLPLAIVAIGGVLLTKEKIVTEWDMVYRSFDYLLETDDKLKSMRNILSLSYNDLPYFLKPCLLYLGFFPEDYIIGSSKLIKLWTAEGFVRENKRMTIEEVAKSHLHELINRSLIQVVETGYDGRVKKCRVHDLIHDIILSKLRAQKFGAIADEHNTKLLEKVRRLFIYKSVDNVPQNKTFSHLRSLFMFEVVTIPKSYVHAFFSSIRLLRVLDLTDAPLEKLPNEIANLFHLRYLSLKGTKIKKLPKSIGKLQNLETLDLKRTNVRELPSDLFRLKHLRSLLVYKYERALDILVRNILGFYGEVGIGNLVNLQELLYIDVNQGGIIVRELGRLSQLRRLGILELRRDDGPELCSSIDKMKSLRHLVVTSQEEEVLDLHFPSSPPPLLQNLYLRGHLENFPNWISLLQNLKNIYLVGSRLKDDPLGALQALPSLMELTLTRAYDGEELCFKAGGFQTLKILYLTVLKRLKFVRVEDGAMPHLEVLWIVECEMLEEVPIGDGMLENVKFFNLAGMTNEFLTFVSNREADI</sequence>
<keyword evidence="3" id="KW-0611">Plant defense</keyword>
<dbReference type="CDD" id="cd14798">
    <property type="entry name" value="RX-CC_like"/>
    <property type="match status" value="1"/>
</dbReference>
<evidence type="ECO:0000259" key="5">
    <source>
        <dbReference type="Pfam" id="PF18052"/>
    </source>
</evidence>
<dbReference type="InterPro" id="IPR042197">
    <property type="entry name" value="Apaf_helical"/>
</dbReference>
<reference evidence="8 9" key="1">
    <citation type="submission" date="2020-04" db="EMBL/GenBank/DDBJ databases">
        <title>Plant Genome Project.</title>
        <authorList>
            <person name="Zhang R.-G."/>
        </authorList>
    </citation>
    <scope>NUCLEOTIDE SEQUENCE [LARGE SCALE GENOMIC DNA]</scope>
    <source>
        <strain evidence="8">YNK0</strain>
        <tissue evidence="8">Leaf</tissue>
    </source>
</reference>
<gene>
    <name evidence="8" type="ORF">HHK36_020324</name>
</gene>
<dbReference type="InterPro" id="IPR032675">
    <property type="entry name" value="LRR_dom_sf"/>
</dbReference>
<dbReference type="AlphaFoldDB" id="A0A834YRE6"/>
<dbReference type="Pfam" id="PF18052">
    <property type="entry name" value="Rx_N"/>
    <property type="match status" value="1"/>
</dbReference>
<evidence type="ECO:0000259" key="4">
    <source>
        <dbReference type="Pfam" id="PF00931"/>
    </source>
</evidence>
<proteinExistence type="predicted"/>
<dbReference type="InterPro" id="IPR055414">
    <property type="entry name" value="LRR_R13L4/SHOC2-like"/>
</dbReference>
<keyword evidence="1" id="KW-0677">Repeat</keyword>
<dbReference type="InterPro" id="IPR041118">
    <property type="entry name" value="Rx_N"/>
</dbReference>
<dbReference type="Gene3D" id="3.80.10.10">
    <property type="entry name" value="Ribonuclease Inhibitor"/>
    <property type="match status" value="2"/>
</dbReference>
<evidence type="ECO:0000256" key="3">
    <source>
        <dbReference type="ARBA" id="ARBA00022821"/>
    </source>
</evidence>
<comment type="caution">
    <text evidence="8">The sequence shown here is derived from an EMBL/GenBank/DDBJ whole genome shotgun (WGS) entry which is preliminary data.</text>
</comment>
<feature type="domain" description="Disease resistance R13L4/SHOC-2-like LRR" evidence="7">
    <location>
        <begin position="545"/>
        <end position="850"/>
    </location>
</feature>
<dbReference type="GO" id="GO:0098542">
    <property type="term" value="P:defense response to other organism"/>
    <property type="evidence" value="ECO:0007669"/>
    <property type="project" value="TreeGrafter"/>
</dbReference>
<organism evidence="8 9">
    <name type="scientific">Tetracentron sinense</name>
    <name type="common">Spur-leaf</name>
    <dbReference type="NCBI Taxonomy" id="13715"/>
    <lineage>
        <taxon>Eukaryota</taxon>
        <taxon>Viridiplantae</taxon>
        <taxon>Streptophyta</taxon>
        <taxon>Embryophyta</taxon>
        <taxon>Tracheophyta</taxon>
        <taxon>Spermatophyta</taxon>
        <taxon>Magnoliopsida</taxon>
        <taxon>Trochodendrales</taxon>
        <taxon>Trochodendraceae</taxon>
        <taxon>Tetracentron</taxon>
    </lineage>
</organism>
<feature type="domain" description="Disease resistance N-terminal" evidence="5">
    <location>
        <begin position="5"/>
        <end position="89"/>
    </location>
</feature>
<dbReference type="PRINTS" id="PR00364">
    <property type="entry name" value="DISEASERSIST"/>
</dbReference>
<dbReference type="InterPro" id="IPR038005">
    <property type="entry name" value="RX-like_CC"/>
</dbReference>
<dbReference type="PANTHER" id="PTHR23155:SF1205">
    <property type="entry name" value="DISEASE RESISTANCE PROTEIN RPM1"/>
    <property type="match status" value="1"/>
</dbReference>
<dbReference type="Gene3D" id="3.40.50.300">
    <property type="entry name" value="P-loop containing nucleotide triphosphate hydrolases"/>
    <property type="match status" value="1"/>
</dbReference>
<dbReference type="GO" id="GO:0043531">
    <property type="term" value="F:ADP binding"/>
    <property type="evidence" value="ECO:0007669"/>
    <property type="project" value="InterPro"/>
</dbReference>
<evidence type="ECO:0000313" key="8">
    <source>
        <dbReference type="EMBL" id="KAF8394119.1"/>
    </source>
</evidence>
<dbReference type="Pfam" id="PF00931">
    <property type="entry name" value="NB-ARC"/>
    <property type="match status" value="1"/>
</dbReference>